<feature type="transmembrane region" description="Helical" evidence="7">
    <location>
        <begin position="198"/>
        <end position="216"/>
    </location>
</feature>
<evidence type="ECO:0000256" key="1">
    <source>
        <dbReference type="ARBA" id="ARBA00004211"/>
    </source>
</evidence>
<name>I2H8R0_HENB6</name>
<evidence type="ECO:0000259" key="8">
    <source>
        <dbReference type="PROSITE" id="PS50202"/>
    </source>
</evidence>
<dbReference type="InterPro" id="IPR013783">
    <property type="entry name" value="Ig-like_fold"/>
</dbReference>
<keyword evidence="3 7" id="KW-0812">Transmembrane</keyword>
<dbReference type="InterPro" id="IPR008962">
    <property type="entry name" value="PapD-like_sf"/>
</dbReference>
<evidence type="ECO:0000256" key="4">
    <source>
        <dbReference type="ARBA" id="ARBA00022989"/>
    </source>
</evidence>
<dbReference type="GO" id="GO:0005886">
    <property type="term" value="C:plasma membrane"/>
    <property type="evidence" value="ECO:0007669"/>
    <property type="project" value="TreeGrafter"/>
</dbReference>
<gene>
    <name evidence="9" type="primary">TBLA0I01030</name>
    <name evidence="9" type="ORF">TBLA_0I01030</name>
</gene>
<evidence type="ECO:0000313" key="9">
    <source>
        <dbReference type="EMBL" id="CCH62762.1"/>
    </source>
</evidence>
<dbReference type="GeneID" id="14497940"/>
<dbReference type="STRING" id="1071380.I2H8R0"/>
<evidence type="ECO:0000256" key="5">
    <source>
        <dbReference type="ARBA" id="ARBA00023136"/>
    </source>
</evidence>
<comment type="subcellular location">
    <subcellularLocation>
        <location evidence="1">Membrane</location>
        <topology evidence="1">Single-pass type IV membrane protein</topology>
    </subcellularLocation>
</comment>
<feature type="compositionally biased region" description="Basic and acidic residues" evidence="6">
    <location>
        <begin position="149"/>
        <end position="162"/>
    </location>
</feature>
<keyword evidence="5 7" id="KW-0472">Membrane</keyword>
<comment type="similarity">
    <text evidence="2">Belongs to the VAMP-associated protein (VAP) (TC 9.B.17) family.</text>
</comment>
<organism evidence="9 10">
    <name type="scientific">Henningerozyma blattae (strain ATCC 34711 / CBS 6284 / DSM 70876 / NBRC 10599 / NRRL Y-10934 / UCD 77-7)</name>
    <name type="common">Yeast</name>
    <name type="synonym">Tetrapisispora blattae</name>
    <dbReference type="NCBI Taxonomy" id="1071380"/>
    <lineage>
        <taxon>Eukaryota</taxon>
        <taxon>Fungi</taxon>
        <taxon>Dikarya</taxon>
        <taxon>Ascomycota</taxon>
        <taxon>Saccharomycotina</taxon>
        <taxon>Saccharomycetes</taxon>
        <taxon>Saccharomycetales</taxon>
        <taxon>Saccharomycetaceae</taxon>
        <taxon>Henningerozyma</taxon>
    </lineage>
</organism>
<reference evidence="9 10" key="1">
    <citation type="journal article" date="2011" name="Proc. Natl. Acad. Sci. U.S.A.">
        <title>Evolutionary erosion of yeast sex chromosomes by mating-type switching accidents.</title>
        <authorList>
            <person name="Gordon J.L."/>
            <person name="Armisen D."/>
            <person name="Proux-Wera E."/>
            <person name="Oheigeartaigh S.S."/>
            <person name="Byrne K.P."/>
            <person name="Wolfe K.H."/>
        </authorList>
    </citation>
    <scope>NUCLEOTIDE SEQUENCE [LARGE SCALE GENOMIC DNA]</scope>
    <source>
        <strain evidence="10">ATCC 34711 / CBS 6284 / DSM 70876 / NBRC 10599 / NRRL Y-10934 / UCD 77-7</strain>
    </source>
</reference>
<sequence>MRSNIEIKPDVLEYNPPFTQQSTQYATVTNTSDHPIVFKVKTTAPKFYCVRPNAALVEPGESVEVQVILLGLTEEPAPDYKCRDKFLIITLPAPNDLGTKSVAEAWPELEMEYKKQAISKKIKVRYNLSSKSSGSHEKHHHSTTGAGASHEDHHYPETELKNRGVTGSSNTNDAVVGNKETKSVQQSAAKSSGSSSSMFLMIIVLILAGVFGYLRFF</sequence>
<dbReference type="GO" id="GO:0033149">
    <property type="term" value="F:FFAT motif binding"/>
    <property type="evidence" value="ECO:0007669"/>
    <property type="project" value="TreeGrafter"/>
</dbReference>
<dbReference type="OrthoDB" id="264603at2759"/>
<dbReference type="FunCoup" id="I2H8R0">
    <property type="interactions" value="609"/>
</dbReference>
<dbReference type="Pfam" id="PF00635">
    <property type="entry name" value="Motile_Sperm"/>
    <property type="match status" value="1"/>
</dbReference>
<dbReference type="InterPro" id="IPR000535">
    <property type="entry name" value="MSP_dom"/>
</dbReference>
<evidence type="ECO:0000256" key="2">
    <source>
        <dbReference type="ARBA" id="ARBA00008932"/>
    </source>
</evidence>
<dbReference type="PANTHER" id="PTHR10809">
    <property type="entry name" value="VESICLE-ASSOCIATED MEMBRANE PROTEIN-ASSOCIATED PROTEIN"/>
    <property type="match status" value="1"/>
</dbReference>
<dbReference type="KEGG" id="tbl:TBLA_0I01030"/>
<dbReference type="RefSeq" id="XP_004182281.1">
    <property type="nucleotide sequence ID" value="XM_004182233.1"/>
</dbReference>
<feature type="domain" description="MSP" evidence="8">
    <location>
        <begin position="4"/>
        <end position="127"/>
    </location>
</feature>
<dbReference type="InterPro" id="IPR016763">
    <property type="entry name" value="VAP"/>
</dbReference>
<feature type="region of interest" description="Disordered" evidence="6">
    <location>
        <begin position="129"/>
        <end position="189"/>
    </location>
</feature>
<dbReference type="PROSITE" id="PS50202">
    <property type="entry name" value="MSP"/>
    <property type="match status" value="1"/>
</dbReference>
<keyword evidence="10" id="KW-1185">Reference proteome</keyword>
<dbReference type="InParanoid" id="I2H8R0"/>
<dbReference type="eggNOG" id="KOG0439">
    <property type="taxonomic scope" value="Eukaryota"/>
</dbReference>
<dbReference type="SUPFAM" id="SSF49354">
    <property type="entry name" value="PapD-like"/>
    <property type="match status" value="1"/>
</dbReference>
<dbReference type="GO" id="GO:0090158">
    <property type="term" value="P:endoplasmic reticulum membrane organization"/>
    <property type="evidence" value="ECO:0007669"/>
    <property type="project" value="TreeGrafter"/>
</dbReference>
<dbReference type="AlphaFoldDB" id="I2H8R0"/>
<dbReference type="GO" id="GO:0061817">
    <property type="term" value="P:endoplasmic reticulum-plasma membrane tethering"/>
    <property type="evidence" value="ECO:0007669"/>
    <property type="project" value="TreeGrafter"/>
</dbReference>
<evidence type="ECO:0000313" key="10">
    <source>
        <dbReference type="Proteomes" id="UP000002866"/>
    </source>
</evidence>
<dbReference type="PIRSF" id="PIRSF019693">
    <property type="entry name" value="VAMP-associated"/>
    <property type="match status" value="1"/>
</dbReference>
<dbReference type="Proteomes" id="UP000002866">
    <property type="component" value="Chromosome 9"/>
</dbReference>
<accession>I2H8R0</accession>
<evidence type="ECO:0000256" key="7">
    <source>
        <dbReference type="SAM" id="Phobius"/>
    </source>
</evidence>
<keyword evidence="4 7" id="KW-1133">Transmembrane helix</keyword>
<dbReference type="PANTHER" id="PTHR10809:SF6">
    <property type="entry name" value="AT11025P-RELATED"/>
    <property type="match status" value="1"/>
</dbReference>
<dbReference type="GO" id="GO:0005789">
    <property type="term" value="C:endoplasmic reticulum membrane"/>
    <property type="evidence" value="ECO:0007669"/>
    <property type="project" value="InterPro"/>
</dbReference>
<proteinExistence type="inferred from homology"/>
<protein>
    <recommendedName>
        <fullName evidence="8">MSP domain-containing protein</fullName>
    </recommendedName>
</protein>
<dbReference type="EMBL" id="HE806324">
    <property type="protein sequence ID" value="CCH62762.1"/>
    <property type="molecule type" value="Genomic_DNA"/>
</dbReference>
<dbReference type="Gene3D" id="2.60.40.10">
    <property type="entry name" value="Immunoglobulins"/>
    <property type="match status" value="1"/>
</dbReference>
<evidence type="ECO:0000256" key="6">
    <source>
        <dbReference type="SAM" id="MobiDB-lite"/>
    </source>
</evidence>
<dbReference type="HOGENOM" id="CLU_072622_1_0_1"/>
<evidence type="ECO:0000256" key="3">
    <source>
        <dbReference type="ARBA" id="ARBA00022692"/>
    </source>
</evidence>